<sequence length="90" mass="10902">MDKKLQFVLNLIKSEKTEEAREEFRKIETVETVEYWLLKGKLEQKFQNWGEAINAFNKVLDLDENNREAQNNLHFIQNIINFWNPEMFNP</sequence>
<keyword evidence="3" id="KW-1185">Reference proteome</keyword>
<name>A0A6I6JMV6_9BACT</name>
<dbReference type="SMART" id="SM00028">
    <property type="entry name" value="TPR"/>
    <property type="match status" value="1"/>
</dbReference>
<dbReference type="InterPro" id="IPR019734">
    <property type="entry name" value="TPR_rpt"/>
</dbReference>
<dbReference type="Gene3D" id="1.25.40.10">
    <property type="entry name" value="Tetratricopeptide repeat domain"/>
    <property type="match status" value="1"/>
</dbReference>
<dbReference type="SUPFAM" id="SSF48452">
    <property type="entry name" value="TPR-like"/>
    <property type="match status" value="1"/>
</dbReference>
<evidence type="ECO:0000313" key="2">
    <source>
        <dbReference type="EMBL" id="QGY42310.1"/>
    </source>
</evidence>
<evidence type="ECO:0000256" key="1">
    <source>
        <dbReference type="PROSITE-ProRule" id="PRU00339"/>
    </source>
</evidence>
<dbReference type="RefSeq" id="WP_158862346.1">
    <property type="nucleotide sequence ID" value="NZ_CP046401.1"/>
</dbReference>
<feature type="repeat" description="TPR" evidence="1">
    <location>
        <begin position="33"/>
        <end position="66"/>
    </location>
</feature>
<dbReference type="PROSITE" id="PS50005">
    <property type="entry name" value="TPR"/>
    <property type="match status" value="1"/>
</dbReference>
<accession>A0A6I6JMV6</accession>
<gene>
    <name evidence="2" type="ORF">GM418_01150</name>
</gene>
<reference evidence="2 3" key="1">
    <citation type="submission" date="2019-11" db="EMBL/GenBank/DDBJ databases">
        <authorList>
            <person name="Zheng R.K."/>
            <person name="Sun C.M."/>
        </authorList>
    </citation>
    <scope>NUCLEOTIDE SEQUENCE [LARGE SCALE GENOMIC DNA]</scope>
    <source>
        <strain evidence="2 3">WC007</strain>
    </source>
</reference>
<dbReference type="EMBL" id="CP046401">
    <property type="protein sequence ID" value="QGY42310.1"/>
    <property type="molecule type" value="Genomic_DNA"/>
</dbReference>
<keyword evidence="1" id="KW-0802">TPR repeat</keyword>
<protein>
    <submittedName>
        <fullName evidence="2">Uncharacterized protein</fullName>
    </submittedName>
</protein>
<proteinExistence type="predicted"/>
<evidence type="ECO:0000313" key="3">
    <source>
        <dbReference type="Proteomes" id="UP000428260"/>
    </source>
</evidence>
<dbReference type="Proteomes" id="UP000428260">
    <property type="component" value="Chromosome"/>
</dbReference>
<dbReference type="InterPro" id="IPR011990">
    <property type="entry name" value="TPR-like_helical_dom_sf"/>
</dbReference>
<dbReference type="AlphaFoldDB" id="A0A6I6JMV6"/>
<dbReference type="KEGG" id="mcos:GM418_01150"/>
<organism evidence="2 3">
    <name type="scientific">Maribellus comscasis</name>
    <dbReference type="NCBI Taxonomy" id="2681766"/>
    <lineage>
        <taxon>Bacteria</taxon>
        <taxon>Pseudomonadati</taxon>
        <taxon>Bacteroidota</taxon>
        <taxon>Bacteroidia</taxon>
        <taxon>Marinilabiliales</taxon>
        <taxon>Prolixibacteraceae</taxon>
        <taxon>Maribellus</taxon>
    </lineage>
</organism>